<feature type="transmembrane region" description="Helical" evidence="4">
    <location>
        <begin position="71"/>
        <end position="90"/>
    </location>
</feature>
<dbReference type="EMBL" id="LCRX01000003">
    <property type="protein sequence ID" value="KKW42816.1"/>
    <property type="molecule type" value="Genomic_DNA"/>
</dbReference>
<keyword evidence="1 4" id="KW-0812">Transmembrane</keyword>
<evidence type="ECO:0000313" key="6">
    <source>
        <dbReference type="EMBL" id="KKW42816.1"/>
    </source>
</evidence>
<dbReference type="InterPro" id="IPR036259">
    <property type="entry name" value="MFS_trans_sf"/>
</dbReference>
<dbReference type="STRING" id="1619044.UY92_C0003G0022"/>
<dbReference type="SUPFAM" id="SSF103473">
    <property type="entry name" value="MFS general substrate transporter"/>
    <property type="match status" value="1"/>
</dbReference>
<dbReference type="Pfam" id="PF07690">
    <property type="entry name" value="MFS_1"/>
    <property type="match status" value="1"/>
</dbReference>
<evidence type="ECO:0000256" key="3">
    <source>
        <dbReference type="ARBA" id="ARBA00023136"/>
    </source>
</evidence>
<feature type="transmembrane region" description="Helical" evidence="4">
    <location>
        <begin position="41"/>
        <end position="59"/>
    </location>
</feature>
<dbReference type="InterPro" id="IPR011701">
    <property type="entry name" value="MFS"/>
</dbReference>
<protein>
    <recommendedName>
        <fullName evidence="5">Major facilitator superfamily (MFS) profile domain-containing protein</fullName>
    </recommendedName>
</protein>
<sequence>MKNGLKVLLLADALIDFSLGMIGPIYAIFVEEIGGDILDASWAYFVYMITAGAVMYLLSRWEDRSKHKEKFVVIGYAITSLGCLMYIFVFNQATLMATQAVLGLSVALLDPAFDAVYSHYVKAKHEASNWGAWEAMSYIVTAAAALAGGYLANIYDFRAVFAAMFIVSLLGTAYSFRLYKNRRYLQTE</sequence>
<evidence type="ECO:0000256" key="1">
    <source>
        <dbReference type="ARBA" id="ARBA00022692"/>
    </source>
</evidence>
<gene>
    <name evidence="6" type="ORF">UY92_C0003G0022</name>
</gene>
<comment type="caution">
    <text evidence="6">The sequence shown here is derived from an EMBL/GenBank/DDBJ whole genome shotgun (WGS) entry which is preliminary data.</text>
</comment>
<dbReference type="GO" id="GO:0022857">
    <property type="term" value="F:transmembrane transporter activity"/>
    <property type="evidence" value="ECO:0007669"/>
    <property type="project" value="InterPro"/>
</dbReference>
<dbReference type="PROSITE" id="PS50850">
    <property type="entry name" value="MFS"/>
    <property type="match status" value="1"/>
</dbReference>
<name>A0A0G1YHV8_9BACT</name>
<feature type="transmembrane region" description="Helical" evidence="4">
    <location>
        <begin position="157"/>
        <end position="176"/>
    </location>
</feature>
<organism evidence="6 7">
    <name type="scientific">Candidatus Magasanikbacteria bacterium GW2011_GWA2_56_11</name>
    <dbReference type="NCBI Taxonomy" id="1619044"/>
    <lineage>
        <taxon>Bacteria</taxon>
        <taxon>Candidatus Magasanikiibacteriota</taxon>
    </lineage>
</organism>
<feature type="transmembrane region" description="Helical" evidence="4">
    <location>
        <begin position="96"/>
        <end position="118"/>
    </location>
</feature>
<evidence type="ECO:0000313" key="7">
    <source>
        <dbReference type="Proteomes" id="UP000033870"/>
    </source>
</evidence>
<evidence type="ECO:0000256" key="2">
    <source>
        <dbReference type="ARBA" id="ARBA00022989"/>
    </source>
</evidence>
<feature type="domain" description="Major facilitator superfamily (MFS) profile" evidence="5">
    <location>
        <begin position="4"/>
        <end position="188"/>
    </location>
</feature>
<evidence type="ECO:0000256" key="4">
    <source>
        <dbReference type="SAM" id="Phobius"/>
    </source>
</evidence>
<feature type="transmembrane region" description="Helical" evidence="4">
    <location>
        <begin position="7"/>
        <end position="29"/>
    </location>
</feature>
<keyword evidence="3 4" id="KW-0472">Membrane</keyword>
<dbReference type="Proteomes" id="UP000033870">
    <property type="component" value="Unassembled WGS sequence"/>
</dbReference>
<dbReference type="PANTHER" id="PTHR23526:SF2">
    <property type="entry name" value="MAJOR FACILITATOR SUPERFAMILY (MFS) PROFILE DOMAIN-CONTAINING PROTEIN"/>
    <property type="match status" value="1"/>
</dbReference>
<feature type="transmembrane region" description="Helical" evidence="4">
    <location>
        <begin position="130"/>
        <end position="151"/>
    </location>
</feature>
<proteinExistence type="predicted"/>
<dbReference type="PANTHER" id="PTHR23526">
    <property type="entry name" value="INTEGRAL MEMBRANE TRANSPORT PROTEIN-RELATED"/>
    <property type="match status" value="1"/>
</dbReference>
<dbReference type="AlphaFoldDB" id="A0A0G1YHV8"/>
<dbReference type="InterPro" id="IPR020846">
    <property type="entry name" value="MFS_dom"/>
</dbReference>
<dbReference type="InterPro" id="IPR052528">
    <property type="entry name" value="Sugar_transport-like"/>
</dbReference>
<reference evidence="6 7" key="1">
    <citation type="journal article" date="2015" name="Nature">
        <title>rRNA introns, odd ribosomes, and small enigmatic genomes across a large radiation of phyla.</title>
        <authorList>
            <person name="Brown C.T."/>
            <person name="Hug L.A."/>
            <person name="Thomas B.C."/>
            <person name="Sharon I."/>
            <person name="Castelle C.J."/>
            <person name="Singh A."/>
            <person name="Wilkins M.J."/>
            <person name="Williams K.H."/>
            <person name="Banfield J.F."/>
        </authorList>
    </citation>
    <scope>NUCLEOTIDE SEQUENCE [LARGE SCALE GENOMIC DNA]</scope>
</reference>
<evidence type="ECO:0000259" key="5">
    <source>
        <dbReference type="PROSITE" id="PS50850"/>
    </source>
</evidence>
<accession>A0A0G1YHV8</accession>
<dbReference type="Gene3D" id="1.20.1250.20">
    <property type="entry name" value="MFS general substrate transporter like domains"/>
    <property type="match status" value="1"/>
</dbReference>
<keyword evidence="2 4" id="KW-1133">Transmembrane helix</keyword>